<evidence type="ECO:0000256" key="5">
    <source>
        <dbReference type="SAM" id="MobiDB-lite"/>
    </source>
</evidence>
<dbReference type="EMBL" id="CP054840">
    <property type="protein sequence ID" value="QKV53353.1"/>
    <property type="molecule type" value="Genomic_DNA"/>
</dbReference>
<dbReference type="PANTHER" id="PTHR42693:SF53">
    <property type="entry name" value="ENDO-4-O-SULFATASE"/>
    <property type="match status" value="1"/>
</dbReference>
<evidence type="ECO:0000256" key="4">
    <source>
        <dbReference type="ARBA" id="ARBA00022837"/>
    </source>
</evidence>
<evidence type="ECO:0000313" key="7">
    <source>
        <dbReference type="EMBL" id="QKV53353.1"/>
    </source>
</evidence>
<comment type="similarity">
    <text evidence="1">Belongs to the sulfatase family.</text>
</comment>
<dbReference type="GO" id="GO:0046872">
    <property type="term" value="F:metal ion binding"/>
    <property type="evidence" value="ECO:0007669"/>
    <property type="project" value="UniProtKB-KW"/>
</dbReference>
<evidence type="ECO:0000256" key="2">
    <source>
        <dbReference type="ARBA" id="ARBA00022723"/>
    </source>
</evidence>
<evidence type="ECO:0000256" key="1">
    <source>
        <dbReference type="ARBA" id="ARBA00008779"/>
    </source>
</evidence>
<dbReference type="Proteomes" id="UP000509579">
    <property type="component" value="Chromosome"/>
</dbReference>
<dbReference type="GO" id="GO:0016740">
    <property type="term" value="F:transferase activity"/>
    <property type="evidence" value="ECO:0007669"/>
    <property type="project" value="UniProtKB-KW"/>
</dbReference>
<gene>
    <name evidence="7" type="ORF">HUK68_10870</name>
</gene>
<feature type="domain" description="Sulfatase N-terminal" evidence="6">
    <location>
        <begin position="4"/>
        <end position="326"/>
    </location>
</feature>
<dbReference type="SUPFAM" id="SSF53649">
    <property type="entry name" value="Alkaline phosphatase-like"/>
    <property type="match status" value="1"/>
</dbReference>
<dbReference type="InterPro" id="IPR024607">
    <property type="entry name" value="Sulfatase_CS"/>
</dbReference>
<organism evidence="7 8">
    <name type="scientific">Comamonas antarctica</name>
    <dbReference type="NCBI Taxonomy" id="2743470"/>
    <lineage>
        <taxon>Bacteria</taxon>
        <taxon>Pseudomonadati</taxon>
        <taxon>Pseudomonadota</taxon>
        <taxon>Betaproteobacteria</taxon>
        <taxon>Burkholderiales</taxon>
        <taxon>Comamonadaceae</taxon>
        <taxon>Comamonas</taxon>
    </lineage>
</organism>
<keyword evidence="8" id="KW-1185">Reference proteome</keyword>
<keyword evidence="7" id="KW-0808">Transferase</keyword>
<name>A0A6N1X4X8_9BURK</name>
<keyword evidence="3 7" id="KW-0378">Hydrolase</keyword>
<proteinExistence type="inferred from homology"/>
<dbReference type="KEGG" id="aant:HUK68_10870"/>
<dbReference type="InterPro" id="IPR000917">
    <property type="entry name" value="Sulfatase_N"/>
</dbReference>
<feature type="region of interest" description="Disordered" evidence="5">
    <location>
        <begin position="77"/>
        <end position="98"/>
    </location>
</feature>
<dbReference type="PROSITE" id="PS00149">
    <property type="entry name" value="SULFATASE_2"/>
    <property type="match status" value="1"/>
</dbReference>
<dbReference type="RefSeq" id="WP_175504160.1">
    <property type="nucleotide sequence ID" value="NZ_CP054840.1"/>
</dbReference>
<dbReference type="Pfam" id="PF00884">
    <property type="entry name" value="Sulfatase"/>
    <property type="match status" value="1"/>
</dbReference>
<keyword evidence="2" id="KW-0479">Metal-binding</keyword>
<dbReference type="InterPro" id="IPR017850">
    <property type="entry name" value="Alkaline_phosphatase_core_sf"/>
</dbReference>
<dbReference type="GO" id="GO:0004065">
    <property type="term" value="F:arylsulfatase activity"/>
    <property type="evidence" value="ECO:0007669"/>
    <property type="project" value="TreeGrafter"/>
</dbReference>
<evidence type="ECO:0000256" key="3">
    <source>
        <dbReference type="ARBA" id="ARBA00022801"/>
    </source>
</evidence>
<dbReference type="PROSITE" id="PS00523">
    <property type="entry name" value="SULFATASE_1"/>
    <property type="match status" value="1"/>
</dbReference>
<keyword evidence="4" id="KW-0106">Calcium</keyword>
<dbReference type="Gene3D" id="3.30.1120.10">
    <property type="match status" value="1"/>
</dbReference>
<dbReference type="AlphaFoldDB" id="A0A6N1X4X8"/>
<reference evidence="7 8" key="1">
    <citation type="submission" date="2020-06" db="EMBL/GenBank/DDBJ databases">
        <title>Acidovorax antarctica sp. nov., isolated from Corinth ice sheet soil, Antarctic Fields Peninsula.</title>
        <authorList>
            <person name="Xu Q."/>
            <person name="Peng F."/>
        </authorList>
    </citation>
    <scope>NUCLEOTIDE SEQUENCE [LARGE SCALE GENOMIC DNA]</scope>
    <source>
        <strain evidence="7 8">16-35-5</strain>
    </source>
</reference>
<dbReference type="PANTHER" id="PTHR42693">
    <property type="entry name" value="ARYLSULFATASE FAMILY MEMBER"/>
    <property type="match status" value="1"/>
</dbReference>
<sequence length="438" mass="48449">MTRPNIIFIVADDLGYADLGCYGGRDAEFGPVSPVLDQMAAGGLKLTQGYSNSPVCSPTRFALITGRYQYRLRGAAEEPIRSDSRGSSTLGMPPEHPTLPSLLRDGGYRTALIGKWHLGYPPHFGPLRSGYEEFFGPLSGGIDYFTHCDSRGSHDLWNGAEAAQSEGYLTDLLSQRAVDYVGRMAQQDAPFFLSLHYTAPHWPWETRDDAARAPTVKDNLFDLSGGNIHTYRRMIHHMDEGIGRVMAALKQHGLAENTLVIFTSDNGGERFSDSWPLVGGKMDLTEGGIRVPWIAHWPAVIKPGSESRQLCMTMDWSATILDAAGVSAAPAYPLDGVSLLPVLREPGHSFARPLHWRMNHRGQQALRDGDWKYLCVDGNEYLFNIPADERERANQAGRDPERLARMRAAWETWNASMPAIAADATISLGYSTKDMPQR</sequence>
<protein>
    <submittedName>
        <fullName evidence="7">Sulfatase-like hydrolase/transferase</fullName>
    </submittedName>
</protein>
<dbReference type="InterPro" id="IPR050738">
    <property type="entry name" value="Sulfatase"/>
</dbReference>
<evidence type="ECO:0000313" key="8">
    <source>
        <dbReference type="Proteomes" id="UP000509579"/>
    </source>
</evidence>
<evidence type="ECO:0000259" key="6">
    <source>
        <dbReference type="Pfam" id="PF00884"/>
    </source>
</evidence>
<dbReference type="Gene3D" id="3.40.720.10">
    <property type="entry name" value="Alkaline Phosphatase, subunit A"/>
    <property type="match status" value="1"/>
</dbReference>
<accession>A0A6N1X4X8</accession>